<sequence length="172" mass="19421">MKTSEKIRSGQISLRSPTEDDGASMWRLARDSGVLEMNSAYAYLMFARFFQDTCVVAEIEEEIVGFVTGFYRPDQEDTLFIWQIGVHDAYRGMGIAKSMIQELLRRGESQSIRYLEATVSPANEASSALFKGVGKTYRTHCRIEECFPAHLFPGGAHEAEWTYRIGPIPAHD</sequence>
<feature type="domain" description="N-acetyltransferase" evidence="10">
    <location>
        <begin position="12"/>
        <end position="153"/>
    </location>
</feature>
<dbReference type="GO" id="GO:0033816">
    <property type="term" value="F:diaminobutyrate acetyltransferase activity"/>
    <property type="evidence" value="ECO:0007669"/>
    <property type="project" value="UniProtKB-EC"/>
</dbReference>
<dbReference type="SUPFAM" id="SSF55729">
    <property type="entry name" value="Acyl-CoA N-acyltransferases (Nat)"/>
    <property type="match status" value="1"/>
</dbReference>
<comment type="caution">
    <text evidence="11">The sequence shown here is derived from an EMBL/GenBank/DDBJ whole genome shotgun (WGS) entry which is preliminary data.</text>
</comment>
<accession>V6M677</accession>
<evidence type="ECO:0000256" key="9">
    <source>
        <dbReference type="RuleBase" id="RU365045"/>
    </source>
</evidence>
<evidence type="ECO:0000256" key="4">
    <source>
        <dbReference type="ARBA" id="ARBA00012355"/>
    </source>
</evidence>
<comment type="function">
    <text evidence="1 9">Catalyzes the acetylation of L-2,4-diaminobutyrate (DABA) to gamma-N-acetyl-alpha,gamma-diaminobutyric acid (ADABA) with acetyl coenzyme A.</text>
</comment>
<dbReference type="PANTHER" id="PTHR43072">
    <property type="entry name" value="N-ACETYLTRANSFERASE"/>
    <property type="match status" value="1"/>
</dbReference>
<dbReference type="InterPro" id="IPR012772">
    <property type="entry name" value="Ectoine_EctA"/>
</dbReference>
<gene>
    <name evidence="9" type="primary">ectA</name>
    <name evidence="11" type="ORF">T458_21575</name>
</gene>
<dbReference type="PATRIC" id="fig|1408254.3.peg.4236"/>
<proteinExistence type="inferred from homology"/>
<dbReference type="EC" id="2.3.1.178" evidence="4 9"/>
<evidence type="ECO:0000256" key="8">
    <source>
        <dbReference type="ARBA" id="ARBA00048924"/>
    </source>
</evidence>
<dbReference type="Gene3D" id="3.40.630.30">
    <property type="match status" value="1"/>
</dbReference>
<dbReference type="OrthoDB" id="2436196at2"/>
<dbReference type="UniPathway" id="UPA00067">
    <property type="reaction ID" value="UER00122"/>
</dbReference>
<dbReference type="CDD" id="cd04301">
    <property type="entry name" value="NAT_SF"/>
    <property type="match status" value="1"/>
</dbReference>
<comment type="pathway">
    <text evidence="2 9">Amine and polyamine biosynthesis; ectoine biosynthesis; L-ectoine from L-aspartate 4-semialdehyde: step 2/3.</text>
</comment>
<name>V6M677_9BACL</name>
<reference evidence="11 12" key="1">
    <citation type="journal article" date="2014" name="Genome Announc.">
        <title>Draft Genome Sequence of Brevibacillus panacihumi Strain W25, a Halotolerant Hydrocarbon-Degrading Bacterium.</title>
        <authorList>
            <person name="Wang X."/>
            <person name="Jin D."/>
            <person name="Zhou L."/>
            <person name="Wu L."/>
            <person name="An W."/>
            <person name="Chen Y."/>
            <person name="Zhao L."/>
        </authorList>
    </citation>
    <scope>NUCLEOTIDE SEQUENCE [LARGE SCALE GENOMIC DNA]</scope>
    <source>
        <strain evidence="11 12">W25</strain>
    </source>
</reference>
<dbReference type="Proteomes" id="UP000017973">
    <property type="component" value="Unassembled WGS sequence"/>
</dbReference>
<keyword evidence="7 9" id="KW-0012">Acyltransferase</keyword>
<dbReference type="PROSITE" id="PS51186">
    <property type="entry name" value="GNAT"/>
    <property type="match status" value="1"/>
</dbReference>
<dbReference type="AlphaFoldDB" id="V6M677"/>
<evidence type="ECO:0000256" key="3">
    <source>
        <dbReference type="ARBA" id="ARBA00010712"/>
    </source>
</evidence>
<protein>
    <recommendedName>
        <fullName evidence="5 9">L-2,4-diaminobutyric acid acetyltransferase</fullName>
        <shortName evidence="9">DABA acetyltransferase</shortName>
        <ecNumber evidence="4 9">2.3.1.178</ecNumber>
    </recommendedName>
</protein>
<comment type="catalytic activity">
    <reaction evidence="8 9">
        <text>L-2,4-diaminobutanoate + acetyl-CoA = (2S)-4-acetamido-2-aminobutanoate + CoA + H(+)</text>
        <dbReference type="Rhea" id="RHEA:16901"/>
        <dbReference type="ChEBI" id="CHEBI:15378"/>
        <dbReference type="ChEBI" id="CHEBI:57287"/>
        <dbReference type="ChEBI" id="CHEBI:57288"/>
        <dbReference type="ChEBI" id="CHEBI:58761"/>
        <dbReference type="ChEBI" id="CHEBI:58929"/>
        <dbReference type="EC" id="2.3.1.178"/>
    </reaction>
</comment>
<evidence type="ECO:0000256" key="7">
    <source>
        <dbReference type="ARBA" id="ARBA00023315"/>
    </source>
</evidence>
<dbReference type="STRING" id="1408254.T458_21575"/>
<evidence type="ECO:0000313" key="12">
    <source>
        <dbReference type="Proteomes" id="UP000017973"/>
    </source>
</evidence>
<dbReference type="InterPro" id="IPR000182">
    <property type="entry name" value="GNAT_dom"/>
</dbReference>
<evidence type="ECO:0000256" key="1">
    <source>
        <dbReference type="ARBA" id="ARBA00003741"/>
    </source>
</evidence>
<dbReference type="eggNOG" id="COG0456">
    <property type="taxonomic scope" value="Bacteria"/>
</dbReference>
<dbReference type="NCBIfam" id="TIGR02406">
    <property type="entry name" value="ectoine_EctA"/>
    <property type="match status" value="1"/>
</dbReference>
<dbReference type="EMBL" id="AYJU01000017">
    <property type="protein sequence ID" value="EST53405.1"/>
    <property type="molecule type" value="Genomic_DNA"/>
</dbReference>
<keyword evidence="6 9" id="KW-0808">Transferase</keyword>
<dbReference type="RefSeq" id="WP_023558103.1">
    <property type="nucleotide sequence ID" value="NZ_KI629785.1"/>
</dbReference>
<dbReference type="Pfam" id="PF00583">
    <property type="entry name" value="Acetyltransf_1"/>
    <property type="match status" value="1"/>
</dbReference>
<evidence type="ECO:0000256" key="5">
    <source>
        <dbReference type="ARBA" id="ARBA00017935"/>
    </source>
</evidence>
<comment type="similarity">
    <text evidence="3 9">Belongs to the acetyltransferase family. EctA subfamily.</text>
</comment>
<evidence type="ECO:0000313" key="11">
    <source>
        <dbReference type="EMBL" id="EST53405.1"/>
    </source>
</evidence>
<dbReference type="PANTHER" id="PTHR43072:SF23">
    <property type="entry name" value="UPF0039 PROTEIN C11D3.02C"/>
    <property type="match status" value="1"/>
</dbReference>
<evidence type="ECO:0000256" key="6">
    <source>
        <dbReference type="ARBA" id="ARBA00022679"/>
    </source>
</evidence>
<dbReference type="InterPro" id="IPR016181">
    <property type="entry name" value="Acyl_CoA_acyltransferase"/>
</dbReference>
<organism evidence="11 12">
    <name type="scientific">Brevibacillus panacihumi W25</name>
    <dbReference type="NCBI Taxonomy" id="1408254"/>
    <lineage>
        <taxon>Bacteria</taxon>
        <taxon>Bacillati</taxon>
        <taxon>Bacillota</taxon>
        <taxon>Bacilli</taxon>
        <taxon>Bacillales</taxon>
        <taxon>Paenibacillaceae</taxon>
        <taxon>Brevibacillus</taxon>
    </lineage>
</organism>
<evidence type="ECO:0000256" key="2">
    <source>
        <dbReference type="ARBA" id="ARBA00004978"/>
    </source>
</evidence>
<evidence type="ECO:0000259" key="10">
    <source>
        <dbReference type="PROSITE" id="PS51186"/>
    </source>
</evidence>
<dbReference type="HOGENOM" id="CLU_111896_0_0_9"/>
<dbReference type="GO" id="GO:0019491">
    <property type="term" value="P:ectoine biosynthetic process"/>
    <property type="evidence" value="ECO:0007669"/>
    <property type="project" value="UniProtKB-UniPathway"/>
</dbReference>
<keyword evidence="12" id="KW-1185">Reference proteome</keyword>